<keyword evidence="6" id="KW-0539">Nucleus</keyword>
<gene>
    <name evidence="9" type="ORF">MKZ38_007386</name>
</gene>
<protein>
    <submittedName>
        <fullName evidence="9">DNA topoisomerase 2-associated protein pat1</fullName>
    </submittedName>
</protein>
<feature type="compositionally biased region" description="Acidic residues" evidence="7">
    <location>
        <begin position="28"/>
        <end position="41"/>
    </location>
</feature>
<comment type="similarity">
    <text evidence="3">Belongs to the PAT1 family.</text>
</comment>
<feature type="region of interest" description="Disordered" evidence="7">
    <location>
        <begin position="207"/>
        <end position="374"/>
    </location>
</feature>
<evidence type="ECO:0000256" key="2">
    <source>
        <dbReference type="ARBA" id="ARBA00004201"/>
    </source>
</evidence>
<dbReference type="PANTHER" id="PTHR21551:SF0">
    <property type="entry name" value="PROTEIN ASSOCIATED WITH TOPO II RELATED-1, ISOFORM A"/>
    <property type="match status" value="1"/>
</dbReference>
<comment type="subcellular location">
    <subcellularLocation>
        <location evidence="2">Cytoplasm</location>
        <location evidence="2">P-body</location>
    </subcellularLocation>
    <subcellularLocation>
        <location evidence="1">Nucleus</location>
    </subcellularLocation>
</comment>
<dbReference type="AlphaFoldDB" id="A0AAD5WP73"/>
<comment type="caution">
    <text evidence="9">The sequence shown here is derived from an EMBL/GenBank/DDBJ whole genome shotgun (WGS) entry which is preliminary data.</text>
</comment>
<feature type="domain" description="mRNA decay factor PAT1" evidence="8">
    <location>
        <begin position="1"/>
        <end position="831"/>
    </location>
</feature>
<feature type="region of interest" description="Disordered" evidence="7">
    <location>
        <begin position="90"/>
        <end position="146"/>
    </location>
</feature>
<evidence type="ECO:0000259" key="8">
    <source>
        <dbReference type="Pfam" id="PF09770"/>
    </source>
</evidence>
<evidence type="ECO:0000256" key="1">
    <source>
        <dbReference type="ARBA" id="ARBA00004123"/>
    </source>
</evidence>
<feature type="region of interest" description="Disordered" evidence="7">
    <location>
        <begin position="158"/>
        <end position="191"/>
    </location>
</feature>
<dbReference type="GO" id="GO:0005634">
    <property type="term" value="C:nucleus"/>
    <property type="evidence" value="ECO:0007669"/>
    <property type="project" value="UniProtKB-SubCell"/>
</dbReference>
<dbReference type="GO" id="GO:0000290">
    <property type="term" value="P:deadenylation-dependent decapping of nuclear-transcribed mRNA"/>
    <property type="evidence" value="ECO:0007669"/>
    <property type="project" value="InterPro"/>
</dbReference>
<feature type="compositionally biased region" description="Low complexity" evidence="7">
    <location>
        <begin position="293"/>
        <end position="330"/>
    </location>
</feature>
<keyword evidence="10" id="KW-1185">Reference proteome</keyword>
<dbReference type="InterPro" id="IPR019167">
    <property type="entry name" value="PAT1_dom"/>
</dbReference>
<reference evidence="9" key="1">
    <citation type="submission" date="2022-07" db="EMBL/GenBank/DDBJ databases">
        <title>Draft genome sequence of Zalerion maritima ATCC 34329, a (micro)plastics degrading marine fungus.</title>
        <authorList>
            <person name="Paco A."/>
            <person name="Goncalves M.F.M."/>
            <person name="Rocha-Santos T.A.P."/>
            <person name="Alves A."/>
        </authorList>
    </citation>
    <scope>NUCLEOTIDE SEQUENCE</scope>
    <source>
        <strain evidence="9">ATCC 34329</strain>
    </source>
</reference>
<feature type="compositionally biased region" description="Polar residues" evidence="7">
    <location>
        <begin position="94"/>
        <end position="117"/>
    </location>
</feature>
<feature type="compositionally biased region" description="Low complexity" evidence="7">
    <location>
        <begin position="217"/>
        <end position="233"/>
    </location>
</feature>
<accession>A0AAD5WP73</accession>
<dbReference type="GO" id="GO:0003723">
    <property type="term" value="F:RNA binding"/>
    <property type="evidence" value="ECO:0007669"/>
    <property type="project" value="UniProtKB-KW"/>
</dbReference>
<keyword evidence="5" id="KW-0694">RNA-binding</keyword>
<evidence type="ECO:0000256" key="6">
    <source>
        <dbReference type="ARBA" id="ARBA00023242"/>
    </source>
</evidence>
<feature type="compositionally biased region" description="Pro residues" evidence="7">
    <location>
        <begin position="175"/>
        <end position="185"/>
    </location>
</feature>
<proteinExistence type="inferred from homology"/>
<dbReference type="GO" id="GO:0033962">
    <property type="term" value="P:P-body assembly"/>
    <property type="evidence" value="ECO:0007669"/>
    <property type="project" value="TreeGrafter"/>
</dbReference>
<evidence type="ECO:0000256" key="5">
    <source>
        <dbReference type="ARBA" id="ARBA00022884"/>
    </source>
</evidence>
<keyword evidence="4" id="KW-0963">Cytoplasm</keyword>
<evidence type="ECO:0000256" key="7">
    <source>
        <dbReference type="SAM" id="MobiDB-lite"/>
    </source>
</evidence>
<organism evidence="9 10">
    <name type="scientific">Zalerion maritima</name>
    <dbReference type="NCBI Taxonomy" id="339359"/>
    <lineage>
        <taxon>Eukaryota</taxon>
        <taxon>Fungi</taxon>
        <taxon>Dikarya</taxon>
        <taxon>Ascomycota</taxon>
        <taxon>Pezizomycotina</taxon>
        <taxon>Sordariomycetes</taxon>
        <taxon>Lulworthiomycetidae</taxon>
        <taxon>Lulworthiales</taxon>
        <taxon>Lulworthiaceae</taxon>
        <taxon>Zalerion</taxon>
    </lineage>
</organism>
<dbReference type="Proteomes" id="UP001201980">
    <property type="component" value="Unassembled WGS sequence"/>
</dbReference>
<name>A0AAD5WP73_9PEZI</name>
<sequence length="834" mass="92810">MSFFGLGHDQAKPGFSQTTDPFAALQGGEDDNVSLEFEDTYDGLGDKLDETDDAFNDDTFGDRGGTAPTGKPDFDFFGQTAKVADAISEEQVRYSRQQPTGARTSAPTAPAVSQMQHFSYGGMQASNPALKPARTGYEKYREPEQVPDMEVDASIWGVAPKKHHQQTQSQSQIQPPQPVAQPQPSAPAASSGINRKVLSLEEVEAQMRAQAKASHQPTAAIPPAASTPTHIPAQPTPDQVSQGPGGWSQEFAHQFAPPLHHEQLHMPQGPTGRGLPQMHRGTPPVSGPSPFAPQHQHQQSRQHQPPGQQHQQHMPAHKQPQMMQQQRRMQGNVPAHPGHRPQGSYSGQAPVPQQPSHGASADPAQLEQDAKRAKRNHKIFQMSRDNGLMTPSDKNFVSRIQLQQLVAATGNPNEQSNDDVIEDFYFQVLSQIRGGQRQNPNQPLNNFAQTYLFQTGNRYSGMRRHGRIAENHMQRMEQQVQRAVEAAKTKPKNKQLVIEGSLGKISFSNAKTPKPLLNIKRTESGSSHHPKPHTNTIDRKEVLKTIEQVYTTLMELEDLERKQPLPMAGENPELTEELAEFHEKNVTLLNRLWDELKFHEPIGATPIHPFIAFLAFSKGKKAIPRIFRLLNDEQRKILLTMIIVHLDQLDVIRMGAEPDAPTRDAIELFSAAVMPPLFQFFNSADMNLAIGVIGIIIRNVNVELVTRSRIGISFLTMILSRPELVKNSGETDEQSWQEWVRLYNMFFDRLEPCLPFIFPGTVHAGEDIYVWQFLAAIGVGASPEQQQRLVIAVKDRVMETVTVAKTLPASMASQRLAHVNLFMRSIGLDVELLG</sequence>
<evidence type="ECO:0000256" key="3">
    <source>
        <dbReference type="ARBA" id="ARBA00009138"/>
    </source>
</evidence>
<evidence type="ECO:0000313" key="9">
    <source>
        <dbReference type="EMBL" id="KAJ2894618.1"/>
    </source>
</evidence>
<evidence type="ECO:0000256" key="4">
    <source>
        <dbReference type="ARBA" id="ARBA00022490"/>
    </source>
</evidence>
<dbReference type="Pfam" id="PF09770">
    <property type="entry name" value="PAT1"/>
    <property type="match status" value="1"/>
</dbReference>
<evidence type="ECO:0000313" key="10">
    <source>
        <dbReference type="Proteomes" id="UP001201980"/>
    </source>
</evidence>
<dbReference type="GO" id="GO:0000932">
    <property type="term" value="C:P-body"/>
    <property type="evidence" value="ECO:0007669"/>
    <property type="project" value="UniProtKB-SubCell"/>
</dbReference>
<dbReference type="PANTHER" id="PTHR21551">
    <property type="entry name" value="TOPOISOMERASE II-ASSOCIATED PROTEIN PAT1"/>
    <property type="match status" value="1"/>
</dbReference>
<dbReference type="InterPro" id="IPR039900">
    <property type="entry name" value="Pat1-like"/>
</dbReference>
<feature type="region of interest" description="Disordered" evidence="7">
    <location>
        <begin position="1"/>
        <end position="75"/>
    </location>
</feature>
<dbReference type="EMBL" id="JAKWBI020000474">
    <property type="protein sequence ID" value="KAJ2894618.1"/>
    <property type="molecule type" value="Genomic_DNA"/>
</dbReference>